<dbReference type="Proteomes" id="UP000017746">
    <property type="component" value="Chromosome"/>
</dbReference>
<sequence>MTELLALRGVVEATPDKVADVLLDARPGGRSPLAGTGSARPARGDEFTVTLEGSTITVTLDRGARSIAQQGEWWYRGVTNVEADDRGSLVVHRIFNVAPGHRWAVRFVSRGPLAAAPTAFAKLLGGLGEQLDCAAYPLD</sequence>
<dbReference type="PATRIC" id="fig|1246995.3.peg.8053"/>
<proteinExistence type="predicted"/>
<dbReference type="HOGENOM" id="CLU_1776449_0_0_11"/>
<reference evidence="1 2" key="1">
    <citation type="journal article" date="2014" name="J. Biotechnol.">
        <title>Complete genome sequence of the actinobacterium Actinoplanes friuliensis HAG 010964, producer of the lipopeptide antibiotic friulimycin.</title>
        <authorList>
            <person name="Ruckert C."/>
            <person name="Szczepanowski R."/>
            <person name="Albersmeier A."/>
            <person name="Goesmann A."/>
            <person name="Fischer N."/>
            <person name="Steinkamper A."/>
            <person name="Puhler A."/>
            <person name="Biener R."/>
            <person name="Schwartz D."/>
            <person name="Kalinowski J."/>
        </authorList>
    </citation>
    <scope>NUCLEOTIDE SEQUENCE [LARGE SCALE GENOMIC DNA]</scope>
    <source>
        <strain evidence="1 2">DSM 7358</strain>
    </source>
</reference>
<organism evidence="1 2">
    <name type="scientific">Actinoplanes friuliensis DSM 7358</name>
    <dbReference type="NCBI Taxonomy" id="1246995"/>
    <lineage>
        <taxon>Bacteria</taxon>
        <taxon>Bacillati</taxon>
        <taxon>Actinomycetota</taxon>
        <taxon>Actinomycetes</taxon>
        <taxon>Micromonosporales</taxon>
        <taxon>Micromonosporaceae</taxon>
        <taxon>Actinoplanes</taxon>
    </lineage>
</organism>
<protein>
    <recommendedName>
        <fullName evidence="3">Polyketide cyclase/dehydrase</fullName>
    </recommendedName>
</protein>
<dbReference type="STRING" id="1246995.AFR_39805"/>
<dbReference type="KEGG" id="afs:AFR_39805"/>
<keyword evidence="2" id="KW-1185">Reference proteome</keyword>
<dbReference type="OrthoDB" id="2590919at2"/>
<dbReference type="RefSeq" id="WP_023562548.1">
    <property type="nucleotide sequence ID" value="NC_022657.1"/>
</dbReference>
<evidence type="ECO:0000313" key="1">
    <source>
        <dbReference type="EMBL" id="AGZ46215.1"/>
    </source>
</evidence>
<dbReference type="EMBL" id="CP006272">
    <property type="protein sequence ID" value="AGZ46215.1"/>
    <property type="molecule type" value="Genomic_DNA"/>
</dbReference>
<gene>
    <name evidence="1" type="ORF">AFR_39805</name>
</gene>
<name>U5WDW6_9ACTN</name>
<accession>U5WDW6</accession>
<evidence type="ECO:0008006" key="3">
    <source>
        <dbReference type="Google" id="ProtNLM"/>
    </source>
</evidence>
<dbReference type="eggNOG" id="ENOG50338Q6">
    <property type="taxonomic scope" value="Bacteria"/>
</dbReference>
<evidence type="ECO:0000313" key="2">
    <source>
        <dbReference type="Proteomes" id="UP000017746"/>
    </source>
</evidence>
<dbReference type="AlphaFoldDB" id="U5WDW6"/>